<sequence>MKRLAIITTHPIQYYAPAFRLLAKGITLRVFYTGGVQLINQFDKGFNKKIKWDIPLLEGYDYEFLENLAIDSGTHHFKGISNPMAIKSINNYRPDSILIFGWAFESHLKIIRHFNHKVPLYFRGDSTLIDNKSGIKLILKKLFLTWVYRHFDFAFYVGEKNKEYFMHYGFPSKKLRFSPHAIDNIRFSENRVNEVSILRRQLGIVEEDILILFAGKLEKKKNPEILLNAFIELDLSNVHLLFVGDGELGEILKAESVKAKANHRIHFMSFQNQTQMPAIYQACDLFCLPSKGPRETWGLAVNEAMAAGKAILVSDKVGCCVDLVKPKINGDVFKSEDLRDLKNKLLYLVSDKNELSKLGEASKIIIKEWSFEKQVDSFLKTFNS</sequence>
<dbReference type="PANTHER" id="PTHR45947:SF3">
    <property type="entry name" value="SULFOQUINOVOSYL TRANSFERASE SQD2"/>
    <property type="match status" value="1"/>
</dbReference>
<protein>
    <submittedName>
        <fullName evidence="2">Glycosyltransferase family 4 protein</fullName>
    </submittedName>
</protein>
<dbReference type="Pfam" id="PF00534">
    <property type="entry name" value="Glycos_transf_1"/>
    <property type="match status" value="1"/>
</dbReference>
<dbReference type="PANTHER" id="PTHR45947">
    <property type="entry name" value="SULFOQUINOVOSYL TRANSFERASE SQD2"/>
    <property type="match status" value="1"/>
</dbReference>
<dbReference type="EMBL" id="JACRYL010000017">
    <property type="protein sequence ID" value="MBC6112150.1"/>
    <property type="molecule type" value="Genomic_DNA"/>
</dbReference>
<proteinExistence type="predicted"/>
<dbReference type="CDD" id="cd03801">
    <property type="entry name" value="GT4_PimA-like"/>
    <property type="match status" value="1"/>
</dbReference>
<dbReference type="InterPro" id="IPR050194">
    <property type="entry name" value="Glycosyltransferase_grp1"/>
</dbReference>
<name>A0ABR7KVT5_9SPHI</name>
<dbReference type="SUPFAM" id="SSF53756">
    <property type="entry name" value="UDP-Glycosyltransferase/glycogen phosphorylase"/>
    <property type="match status" value="1"/>
</dbReference>
<dbReference type="Gene3D" id="3.40.50.2000">
    <property type="entry name" value="Glycogen Phosphorylase B"/>
    <property type="match status" value="2"/>
</dbReference>
<feature type="domain" description="Glycosyl transferase family 1" evidence="1">
    <location>
        <begin position="198"/>
        <end position="363"/>
    </location>
</feature>
<evidence type="ECO:0000313" key="3">
    <source>
        <dbReference type="Proteomes" id="UP000652755"/>
    </source>
</evidence>
<reference evidence="2 3" key="1">
    <citation type="submission" date="2020-08" db="EMBL/GenBank/DDBJ databases">
        <authorList>
            <person name="Sun Q."/>
            <person name="Inoue M."/>
        </authorList>
    </citation>
    <scope>NUCLEOTIDE SEQUENCE [LARGE SCALE GENOMIC DNA]</scope>
    <source>
        <strain evidence="2 3">CCM 8938</strain>
    </source>
</reference>
<comment type="caution">
    <text evidence="2">The sequence shown here is derived from an EMBL/GenBank/DDBJ whole genome shotgun (WGS) entry which is preliminary data.</text>
</comment>
<dbReference type="InterPro" id="IPR001296">
    <property type="entry name" value="Glyco_trans_1"/>
</dbReference>
<evidence type="ECO:0000313" key="2">
    <source>
        <dbReference type="EMBL" id="MBC6112150.1"/>
    </source>
</evidence>
<accession>A0ABR7KVT5</accession>
<dbReference type="RefSeq" id="WP_187072579.1">
    <property type="nucleotide sequence ID" value="NZ_JACRYL010000017.1"/>
</dbReference>
<evidence type="ECO:0000259" key="1">
    <source>
        <dbReference type="Pfam" id="PF00534"/>
    </source>
</evidence>
<dbReference type="Proteomes" id="UP000652755">
    <property type="component" value="Unassembled WGS sequence"/>
</dbReference>
<gene>
    <name evidence="2" type="ORF">H7U22_17140</name>
</gene>
<keyword evidence="3" id="KW-1185">Reference proteome</keyword>
<organism evidence="2 3">
    <name type="scientific">Pedobacter fastidiosus</name>
    <dbReference type="NCBI Taxonomy" id="2765361"/>
    <lineage>
        <taxon>Bacteria</taxon>
        <taxon>Pseudomonadati</taxon>
        <taxon>Bacteroidota</taxon>
        <taxon>Sphingobacteriia</taxon>
        <taxon>Sphingobacteriales</taxon>
        <taxon>Sphingobacteriaceae</taxon>
        <taxon>Pedobacter</taxon>
    </lineage>
</organism>